<protein>
    <submittedName>
        <fullName evidence="1">Uncharacterized protein</fullName>
    </submittedName>
</protein>
<name>A0A922HQK1_DERFA</name>
<comment type="caution">
    <text evidence="1">The sequence shown here is derived from an EMBL/GenBank/DDBJ whole genome shotgun (WGS) entry which is preliminary data.</text>
</comment>
<dbReference type="EMBL" id="ASGP02000007">
    <property type="protein sequence ID" value="KAH9496958.1"/>
    <property type="molecule type" value="Genomic_DNA"/>
</dbReference>
<reference evidence="1" key="1">
    <citation type="submission" date="2013-05" db="EMBL/GenBank/DDBJ databases">
        <authorList>
            <person name="Yim A.K.Y."/>
            <person name="Chan T.F."/>
            <person name="Ji K.M."/>
            <person name="Liu X.Y."/>
            <person name="Zhou J.W."/>
            <person name="Li R.Q."/>
            <person name="Yang K.Y."/>
            <person name="Li J."/>
            <person name="Li M."/>
            <person name="Law P.T.W."/>
            <person name="Wu Y.L."/>
            <person name="Cai Z.L."/>
            <person name="Qin H."/>
            <person name="Bao Y."/>
            <person name="Leung R.K.K."/>
            <person name="Ng P.K.S."/>
            <person name="Zou J."/>
            <person name="Zhong X.J."/>
            <person name="Ran P.X."/>
            <person name="Zhong N.S."/>
            <person name="Liu Z.G."/>
            <person name="Tsui S.K.W."/>
        </authorList>
    </citation>
    <scope>NUCLEOTIDE SEQUENCE</scope>
    <source>
        <strain evidence="1">Derf</strain>
        <tissue evidence="1">Whole organism</tissue>
    </source>
</reference>
<proteinExistence type="predicted"/>
<keyword evidence="2" id="KW-1185">Reference proteome</keyword>
<accession>A0A922HQK1</accession>
<reference evidence="1" key="2">
    <citation type="journal article" date="2022" name="Res Sq">
        <title>Comparative Genomics Reveals Insights into the Divergent Evolution of Astigmatic Mites and Household Pest Adaptations.</title>
        <authorList>
            <person name="Xiong Q."/>
            <person name="Wan A.T.-Y."/>
            <person name="Liu X.-Y."/>
            <person name="Fung C.S.-H."/>
            <person name="Xiao X."/>
            <person name="Malainual N."/>
            <person name="Hou J."/>
            <person name="Wang L."/>
            <person name="Wang M."/>
            <person name="Yang K."/>
            <person name="Cui Y."/>
            <person name="Leung E."/>
            <person name="Nong W."/>
            <person name="Shin S.-K."/>
            <person name="Au S."/>
            <person name="Jeong K.Y."/>
            <person name="Chew F.T."/>
            <person name="Hui J."/>
            <person name="Leung T.F."/>
            <person name="Tungtrongchitr A."/>
            <person name="Zhong N."/>
            <person name="Liu Z."/>
            <person name="Tsui S."/>
        </authorList>
    </citation>
    <scope>NUCLEOTIDE SEQUENCE</scope>
    <source>
        <strain evidence="1">Derf</strain>
        <tissue evidence="1">Whole organism</tissue>
    </source>
</reference>
<dbReference type="AlphaFoldDB" id="A0A922HQK1"/>
<organism evidence="1 2">
    <name type="scientific">Dermatophagoides farinae</name>
    <name type="common">American house dust mite</name>
    <dbReference type="NCBI Taxonomy" id="6954"/>
    <lineage>
        <taxon>Eukaryota</taxon>
        <taxon>Metazoa</taxon>
        <taxon>Ecdysozoa</taxon>
        <taxon>Arthropoda</taxon>
        <taxon>Chelicerata</taxon>
        <taxon>Arachnida</taxon>
        <taxon>Acari</taxon>
        <taxon>Acariformes</taxon>
        <taxon>Sarcoptiformes</taxon>
        <taxon>Astigmata</taxon>
        <taxon>Psoroptidia</taxon>
        <taxon>Analgoidea</taxon>
        <taxon>Pyroglyphidae</taxon>
        <taxon>Dermatophagoidinae</taxon>
        <taxon>Dermatophagoides</taxon>
    </lineage>
</organism>
<dbReference type="Proteomes" id="UP000790347">
    <property type="component" value="Unassembled WGS sequence"/>
</dbReference>
<sequence>MNSFLSQSNSYRRSAESGVFSNSQLGINMRTGNTPWLQSKSSFPFQCFIINRMFNIKFRYFNL</sequence>
<gene>
    <name evidence="1" type="ORF">DERF_012979</name>
</gene>
<evidence type="ECO:0000313" key="2">
    <source>
        <dbReference type="Proteomes" id="UP000790347"/>
    </source>
</evidence>
<evidence type="ECO:0000313" key="1">
    <source>
        <dbReference type="EMBL" id="KAH9496958.1"/>
    </source>
</evidence>